<protein>
    <submittedName>
        <fullName evidence="2">Uncharacterized protein</fullName>
    </submittedName>
</protein>
<feature type="region of interest" description="Disordered" evidence="1">
    <location>
        <begin position="1"/>
        <end position="48"/>
    </location>
</feature>
<evidence type="ECO:0000313" key="3">
    <source>
        <dbReference type="Proteomes" id="UP000001055"/>
    </source>
</evidence>
<name>Q0TVU8_PHANO</name>
<gene>
    <name evidence="2" type="ORF">SNOG_16424</name>
</gene>
<proteinExistence type="predicted"/>
<dbReference type="EMBL" id="CH445371">
    <property type="protein sequence ID" value="EAT76249.1"/>
    <property type="molecule type" value="Genomic_DNA"/>
</dbReference>
<evidence type="ECO:0000313" key="2">
    <source>
        <dbReference type="EMBL" id="EAT76249.1"/>
    </source>
</evidence>
<dbReference type="AlphaFoldDB" id="Q0TVU8"/>
<dbReference type="HOGENOM" id="CLU_3160189_0_0_1"/>
<reference evidence="3" key="1">
    <citation type="journal article" date="2007" name="Plant Cell">
        <title>Dothideomycete-plant interactions illuminated by genome sequencing and EST analysis of the wheat pathogen Stagonospora nodorum.</title>
        <authorList>
            <person name="Hane J.K."/>
            <person name="Lowe R.G."/>
            <person name="Solomon P.S."/>
            <person name="Tan K.C."/>
            <person name="Schoch C.L."/>
            <person name="Spatafora J.W."/>
            <person name="Crous P.W."/>
            <person name="Kodira C."/>
            <person name="Birren B.W."/>
            <person name="Galagan J.E."/>
            <person name="Torriani S.F."/>
            <person name="McDonald B.A."/>
            <person name="Oliver R.P."/>
        </authorList>
    </citation>
    <scope>NUCLEOTIDE SEQUENCE [LARGE SCALE GENOMIC DNA]</scope>
    <source>
        <strain evidence="3">SN15 / ATCC MYA-4574 / FGSC 10173</strain>
    </source>
</reference>
<organism evidence="2 3">
    <name type="scientific">Phaeosphaeria nodorum (strain SN15 / ATCC MYA-4574 / FGSC 10173)</name>
    <name type="common">Glume blotch fungus</name>
    <name type="synonym">Parastagonospora nodorum</name>
    <dbReference type="NCBI Taxonomy" id="321614"/>
    <lineage>
        <taxon>Eukaryota</taxon>
        <taxon>Fungi</taxon>
        <taxon>Dikarya</taxon>
        <taxon>Ascomycota</taxon>
        <taxon>Pezizomycotina</taxon>
        <taxon>Dothideomycetes</taxon>
        <taxon>Pleosporomycetidae</taxon>
        <taxon>Pleosporales</taxon>
        <taxon>Pleosporineae</taxon>
        <taxon>Phaeosphaeriaceae</taxon>
        <taxon>Parastagonospora</taxon>
    </lineage>
</organism>
<accession>Q0TVU8</accession>
<evidence type="ECO:0000256" key="1">
    <source>
        <dbReference type="SAM" id="MobiDB-lite"/>
    </source>
</evidence>
<dbReference type="KEGG" id="pno:SNOG_16424"/>
<sequence length="48" mass="5163">MTWQMCGSKTRMQKGIAASEPDKHASTRLRHPSRAVRASGPVGQSGNP</sequence>
<dbReference type="GeneID" id="5983470"/>
<dbReference type="InParanoid" id="Q0TVU8"/>
<dbReference type="Proteomes" id="UP000001055">
    <property type="component" value="Unassembled WGS sequence"/>
</dbReference>
<dbReference type="RefSeq" id="XP_001806539.1">
    <property type="nucleotide sequence ID" value="XM_001806487.1"/>
</dbReference>